<feature type="compositionally biased region" description="Low complexity" evidence="1">
    <location>
        <begin position="256"/>
        <end position="267"/>
    </location>
</feature>
<dbReference type="EMBL" id="CP159534">
    <property type="protein sequence ID" value="XCJ72423.1"/>
    <property type="molecule type" value="Genomic_DNA"/>
</dbReference>
<feature type="region of interest" description="Disordered" evidence="1">
    <location>
        <begin position="452"/>
        <end position="474"/>
    </location>
</feature>
<keyword evidence="2" id="KW-0472">Membrane</keyword>
<reference evidence="3" key="1">
    <citation type="submission" date="2024-06" db="EMBL/GenBank/DDBJ databases">
        <title>Streptomyces sp. strain HUAS MG91 genome sequences.</title>
        <authorList>
            <person name="Mo P."/>
        </authorList>
    </citation>
    <scope>NUCLEOTIDE SEQUENCE</scope>
    <source>
        <strain evidence="3">HUAS MG91</strain>
    </source>
</reference>
<keyword evidence="2" id="KW-0812">Transmembrane</keyword>
<dbReference type="RefSeq" id="WP_353943987.1">
    <property type="nucleotide sequence ID" value="NZ_CP159534.1"/>
</dbReference>
<feature type="compositionally biased region" description="Polar residues" evidence="1">
    <location>
        <begin position="1"/>
        <end position="11"/>
    </location>
</feature>
<evidence type="ECO:0000256" key="1">
    <source>
        <dbReference type="SAM" id="MobiDB-lite"/>
    </source>
</evidence>
<gene>
    <name evidence="3" type="ORF">ABII15_21765</name>
</gene>
<sequence length="501" mass="51109">MTQQSGQSGQDESPHLPQARQAHEGVVLPADGGEPLLPGTFGDQTAPGGPAGPAGASPWGQPWGPESQQAQAAQPMPTYEWGQPAAQPPVAPPQQPAGALPPHQQAPPHALPQQYAQAGPMPPAAPQGGYDGDATQYIAPQGAGDATQYIPPQTAASPLPPEAPAESTQFLGRAVQQQPMQQMPPQQPMPGAMPGADSEATQYIPPVPGEPQAAPYGIRPGTPGDRQPPAEFDALFRTEPEGPAASTQQMPRFDPHAQQAARAPQAPQGGGYVPPVEPQGYAPAPASRGKSRTGSKVPLIAAVGVGILVLGIGAGALLSGGDDDKKADATTTVSDSSSAPAESGAPAADPAKEQAVALDKLLAESNNSRSAVVRSVGNTEGCKELPAAAKDLRAAAQQRNDLVTKLGALSVDKLPQNAQLTDALTKAWKASASADSHYAAWADQVAGNKKLCHKGRARSTPQRGAGDAASSTASTQKAAASKLWNAIASKYGLTPRSPIQL</sequence>
<keyword evidence="2" id="KW-1133">Transmembrane helix</keyword>
<evidence type="ECO:0000256" key="2">
    <source>
        <dbReference type="SAM" id="Phobius"/>
    </source>
</evidence>
<name>A0AAU8IUX0_9ACTN</name>
<feature type="compositionally biased region" description="Low complexity" evidence="1">
    <location>
        <begin position="96"/>
        <end position="119"/>
    </location>
</feature>
<feature type="compositionally biased region" description="Low complexity" evidence="1">
    <location>
        <begin position="329"/>
        <end position="349"/>
    </location>
</feature>
<accession>A0AAU8IUX0</accession>
<feature type="compositionally biased region" description="Low complexity" evidence="1">
    <location>
        <begin position="176"/>
        <end position="196"/>
    </location>
</feature>
<feature type="region of interest" description="Disordered" evidence="1">
    <location>
        <begin position="319"/>
        <end position="352"/>
    </location>
</feature>
<feature type="compositionally biased region" description="Pro residues" evidence="1">
    <location>
        <begin position="86"/>
        <end position="95"/>
    </location>
</feature>
<dbReference type="AlphaFoldDB" id="A0AAU8IUX0"/>
<dbReference type="KEGG" id="stac:ABII15_21765"/>
<protein>
    <submittedName>
        <fullName evidence="3">Uncharacterized protein</fullName>
    </submittedName>
</protein>
<evidence type="ECO:0000313" key="3">
    <source>
        <dbReference type="EMBL" id="XCJ72423.1"/>
    </source>
</evidence>
<feature type="region of interest" description="Disordered" evidence="1">
    <location>
        <begin position="1"/>
        <end position="294"/>
    </location>
</feature>
<feature type="compositionally biased region" description="Low complexity" evidence="1">
    <location>
        <begin position="53"/>
        <end position="65"/>
    </location>
</feature>
<organism evidence="3">
    <name type="scientific">Streptomyces tabacisoli</name>
    <dbReference type="NCBI Taxonomy" id="3156398"/>
    <lineage>
        <taxon>Bacteria</taxon>
        <taxon>Bacillati</taxon>
        <taxon>Actinomycetota</taxon>
        <taxon>Actinomycetes</taxon>
        <taxon>Kitasatosporales</taxon>
        <taxon>Streptomycetaceae</taxon>
        <taxon>Streptomyces</taxon>
    </lineage>
</organism>
<proteinExistence type="predicted"/>
<feature type="transmembrane region" description="Helical" evidence="2">
    <location>
        <begin position="297"/>
        <end position="318"/>
    </location>
</feature>